<dbReference type="InterPro" id="IPR015424">
    <property type="entry name" value="PyrdxlP-dep_Trfase"/>
</dbReference>
<dbReference type="PROSITE" id="PS00595">
    <property type="entry name" value="AA_TRANSFER_CLASS_5"/>
    <property type="match status" value="1"/>
</dbReference>
<dbReference type="SUPFAM" id="SSF82649">
    <property type="entry name" value="SufE/NifU"/>
    <property type="match status" value="1"/>
</dbReference>
<dbReference type="GO" id="GO:0031071">
    <property type="term" value="F:cysteine desulfurase activity"/>
    <property type="evidence" value="ECO:0007669"/>
    <property type="project" value="UniProtKB-UniRule"/>
</dbReference>
<comment type="catalytic activity">
    <reaction evidence="6 8">
        <text>(sulfur carrier)-H + L-cysteine = (sulfur carrier)-SH + L-alanine</text>
        <dbReference type="Rhea" id="RHEA:43892"/>
        <dbReference type="Rhea" id="RHEA-COMP:14737"/>
        <dbReference type="Rhea" id="RHEA-COMP:14739"/>
        <dbReference type="ChEBI" id="CHEBI:29917"/>
        <dbReference type="ChEBI" id="CHEBI:35235"/>
        <dbReference type="ChEBI" id="CHEBI:57972"/>
        <dbReference type="ChEBI" id="CHEBI:64428"/>
        <dbReference type="EC" id="2.8.1.7"/>
    </reaction>
</comment>
<dbReference type="GO" id="GO:0006534">
    <property type="term" value="P:cysteine metabolic process"/>
    <property type="evidence" value="ECO:0007669"/>
    <property type="project" value="UniProtKB-UniRule"/>
</dbReference>
<dbReference type="Pfam" id="PF01592">
    <property type="entry name" value="NifU_N"/>
    <property type="match status" value="1"/>
</dbReference>
<evidence type="ECO:0000256" key="3">
    <source>
        <dbReference type="ARBA" id="ARBA00012239"/>
    </source>
</evidence>
<evidence type="ECO:0000256" key="8">
    <source>
        <dbReference type="RuleBase" id="RU004506"/>
    </source>
</evidence>
<evidence type="ECO:0000313" key="11">
    <source>
        <dbReference type="EMBL" id="MFC7125549.1"/>
    </source>
</evidence>
<accession>A0ABD5X6G9</accession>
<dbReference type="InterPro" id="IPR000192">
    <property type="entry name" value="Aminotrans_V_dom"/>
</dbReference>
<dbReference type="Gene3D" id="3.90.1150.10">
    <property type="entry name" value="Aspartate Aminotransferase, domain 1"/>
    <property type="match status" value="1"/>
</dbReference>
<dbReference type="InterPro" id="IPR010970">
    <property type="entry name" value="Cys_dSase_SufS"/>
</dbReference>
<feature type="domain" description="Aminotransferase class V" evidence="9">
    <location>
        <begin position="25"/>
        <end position="397"/>
    </location>
</feature>
<organism evidence="11 12">
    <name type="scientific">Halovenus rubra</name>
    <dbReference type="NCBI Taxonomy" id="869890"/>
    <lineage>
        <taxon>Archaea</taxon>
        <taxon>Methanobacteriati</taxon>
        <taxon>Methanobacteriota</taxon>
        <taxon>Stenosarchaea group</taxon>
        <taxon>Halobacteria</taxon>
        <taxon>Halobacteriales</taxon>
        <taxon>Haloarculaceae</taxon>
        <taxon>Halovenus</taxon>
    </lineage>
</organism>
<evidence type="ECO:0000256" key="1">
    <source>
        <dbReference type="ARBA" id="ARBA00001933"/>
    </source>
</evidence>
<dbReference type="InterPro" id="IPR015422">
    <property type="entry name" value="PyrdxlP-dep_Trfase_small"/>
</dbReference>
<dbReference type="Pfam" id="PF00266">
    <property type="entry name" value="Aminotran_5"/>
    <property type="match status" value="1"/>
</dbReference>
<keyword evidence="5 8" id="KW-0663">Pyridoxal phosphate</keyword>
<evidence type="ECO:0000313" key="12">
    <source>
        <dbReference type="Proteomes" id="UP001596414"/>
    </source>
</evidence>
<dbReference type="PANTHER" id="PTHR43586">
    <property type="entry name" value="CYSTEINE DESULFURASE"/>
    <property type="match status" value="1"/>
</dbReference>
<dbReference type="Gene3D" id="3.40.640.10">
    <property type="entry name" value="Type I PLP-dependent aspartate aminotransferase-like (Major domain)"/>
    <property type="match status" value="1"/>
</dbReference>
<comment type="caution">
    <text evidence="11">The sequence shown here is derived from an EMBL/GenBank/DDBJ whole genome shotgun (WGS) entry which is preliminary data.</text>
</comment>
<dbReference type="Gene3D" id="3.90.1010.10">
    <property type="match status" value="1"/>
</dbReference>
<comment type="function">
    <text evidence="8">Catalyzes the removal of elemental sulfur and selenium atoms from L-cysteine, L-cystine, L-selenocysteine, and L-selenocystine to produce L-alanine.</text>
</comment>
<sequence length="544" mass="59893">MDREDSDIRDDFPVLDRRVNGSQLTYLDNAATTQTPKQVYGVYEDFYSQYNANIHRGIHDLSHEASVAYEKAHDKAAAFLGASGGRTEMVFTKNTTESINLVAYGLGLKELGPDDVIVTTEMEHHATLVTWQQIAEKTGADIRYIEVTDDGHLDMDHADQIIDEQTAIVVVAHVSNVLGTINPITELAALAHDNDAYILADGAQSAPTRPVDVESLDVDFFTFSGHKMAGPTGIGGLYGKKHLLEEMDPFLYGGEMIDHVSLQNATWNDLPWKFEAGTPPIAEGIALGEAIDYLEDIGMDTVRRHENELAQYALDALETREYIETYGPSSGTERTGLVSFNVDGIHGHDVSSLLNAQGIAVRAGDHCTQPLHDTLDIPGSVRASFYVYNTTAEIDTLLDTLDGLRDTLPDYLASDRYHDSIAKHHHEPYNSGLVEEATFTISHQEMTCGDEAEFAVQVTPDGRIADLSFETQSCAVSRAVSSILATHLEGKRLDTVVKQDDIIQRLLDDQFPDLRHDCVVGPEDVIQEGIGDFLDRRTETTADD</sequence>
<keyword evidence="4 8" id="KW-0808">Transferase</keyword>
<evidence type="ECO:0000259" key="9">
    <source>
        <dbReference type="Pfam" id="PF00266"/>
    </source>
</evidence>
<dbReference type="PANTHER" id="PTHR43586:SF8">
    <property type="entry name" value="CYSTEINE DESULFURASE 1, CHLOROPLASTIC"/>
    <property type="match status" value="1"/>
</dbReference>
<dbReference type="EC" id="2.8.1.7" evidence="3 8"/>
<dbReference type="InterPro" id="IPR002871">
    <property type="entry name" value="NIF_FeS_clus_asmbl_NifU_N"/>
</dbReference>
<dbReference type="NCBIfam" id="TIGR01979">
    <property type="entry name" value="sufS"/>
    <property type="match status" value="1"/>
</dbReference>
<feature type="domain" description="NIF system FeS cluster assembly NifU N-terminal" evidence="10">
    <location>
        <begin position="417"/>
        <end position="538"/>
    </location>
</feature>
<evidence type="ECO:0000256" key="4">
    <source>
        <dbReference type="ARBA" id="ARBA00022679"/>
    </source>
</evidence>
<dbReference type="GO" id="GO:0030170">
    <property type="term" value="F:pyridoxal phosphate binding"/>
    <property type="evidence" value="ECO:0007669"/>
    <property type="project" value="UniProtKB-UniRule"/>
</dbReference>
<dbReference type="EMBL" id="JBHSZQ010000007">
    <property type="protein sequence ID" value="MFC7125549.1"/>
    <property type="molecule type" value="Genomic_DNA"/>
</dbReference>
<dbReference type="InterPro" id="IPR020578">
    <property type="entry name" value="Aminotrans_V_PyrdxlP_BS"/>
</dbReference>
<dbReference type="RefSeq" id="WP_368408029.1">
    <property type="nucleotide sequence ID" value="NZ_JAODIY010000016.1"/>
</dbReference>
<reference evidence="11 12" key="1">
    <citation type="journal article" date="2014" name="Int. J. Syst. Evol. Microbiol.">
        <title>Complete genome sequence of Corynebacterium casei LMG S-19264T (=DSM 44701T), isolated from a smear-ripened cheese.</title>
        <authorList>
            <consortium name="US DOE Joint Genome Institute (JGI-PGF)"/>
            <person name="Walter F."/>
            <person name="Albersmeier A."/>
            <person name="Kalinowski J."/>
            <person name="Ruckert C."/>
        </authorList>
    </citation>
    <scope>NUCLEOTIDE SEQUENCE [LARGE SCALE GENOMIC DNA]</scope>
    <source>
        <strain evidence="11 12">CGMCC 4.7215</strain>
    </source>
</reference>
<dbReference type="AlphaFoldDB" id="A0ABD5X6G9"/>
<proteinExistence type="inferred from homology"/>
<evidence type="ECO:0000256" key="6">
    <source>
        <dbReference type="ARBA" id="ARBA00050776"/>
    </source>
</evidence>
<dbReference type="InterPro" id="IPR015421">
    <property type="entry name" value="PyrdxlP-dep_Trfase_major"/>
</dbReference>
<comment type="cofactor">
    <cofactor evidence="1 7">
        <name>pyridoxal 5'-phosphate</name>
        <dbReference type="ChEBI" id="CHEBI:597326"/>
    </cofactor>
</comment>
<dbReference type="SUPFAM" id="SSF53383">
    <property type="entry name" value="PLP-dependent transferases"/>
    <property type="match status" value="1"/>
</dbReference>
<evidence type="ECO:0000256" key="7">
    <source>
        <dbReference type="RuleBase" id="RU004504"/>
    </source>
</evidence>
<name>A0ABD5X6G9_9EURY</name>
<gene>
    <name evidence="11" type="ORF">ACFQJ7_05780</name>
</gene>
<dbReference type="Proteomes" id="UP001596414">
    <property type="component" value="Unassembled WGS sequence"/>
</dbReference>
<comment type="similarity">
    <text evidence="2 8">Belongs to the class-V pyridoxal-phosphate-dependent aminotransferase family. Csd subfamily.</text>
</comment>
<evidence type="ECO:0000256" key="5">
    <source>
        <dbReference type="ARBA" id="ARBA00022898"/>
    </source>
</evidence>
<protein>
    <recommendedName>
        <fullName evidence="3 8">Cysteine desulfurase</fullName>
        <ecNumber evidence="3 8">2.8.1.7</ecNumber>
    </recommendedName>
</protein>
<dbReference type="CDD" id="cd06453">
    <property type="entry name" value="SufS_like"/>
    <property type="match status" value="1"/>
</dbReference>
<evidence type="ECO:0000259" key="10">
    <source>
        <dbReference type="Pfam" id="PF01592"/>
    </source>
</evidence>
<evidence type="ECO:0000256" key="2">
    <source>
        <dbReference type="ARBA" id="ARBA00010447"/>
    </source>
</evidence>